<name>A0AAD2D3J6_EUPCR</name>
<accession>A0AAD2D3J6</accession>
<comment type="caution">
    <text evidence="2">The sequence shown here is derived from an EMBL/GenBank/DDBJ whole genome shotgun (WGS) entry which is preliminary data.</text>
</comment>
<reference evidence="2" key="1">
    <citation type="submission" date="2023-07" db="EMBL/GenBank/DDBJ databases">
        <authorList>
            <consortium name="AG Swart"/>
            <person name="Singh M."/>
            <person name="Singh A."/>
            <person name="Seah K."/>
            <person name="Emmerich C."/>
        </authorList>
    </citation>
    <scope>NUCLEOTIDE SEQUENCE</scope>
    <source>
        <strain evidence="2">DP1</strain>
    </source>
</reference>
<dbReference type="AlphaFoldDB" id="A0AAD2D3J6"/>
<protein>
    <submittedName>
        <fullName evidence="2">Uncharacterized protein</fullName>
    </submittedName>
</protein>
<gene>
    <name evidence="2" type="ORF">ECRASSUSDP1_LOCUS20231</name>
</gene>
<organism evidence="2 3">
    <name type="scientific">Euplotes crassus</name>
    <dbReference type="NCBI Taxonomy" id="5936"/>
    <lineage>
        <taxon>Eukaryota</taxon>
        <taxon>Sar</taxon>
        <taxon>Alveolata</taxon>
        <taxon>Ciliophora</taxon>
        <taxon>Intramacronucleata</taxon>
        <taxon>Spirotrichea</taxon>
        <taxon>Hypotrichia</taxon>
        <taxon>Euplotida</taxon>
        <taxon>Euplotidae</taxon>
        <taxon>Moneuplotes</taxon>
    </lineage>
</organism>
<evidence type="ECO:0000256" key="1">
    <source>
        <dbReference type="SAM" id="MobiDB-lite"/>
    </source>
</evidence>
<dbReference type="Proteomes" id="UP001295684">
    <property type="component" value="Unassembled WGS sequence"/>
</dbReference>
<dbReference type="EMBL" id="CAMPGE010020605">
    <property type="protein sequence ID" value="CAI2378831.1"/>
    <property type="molecule type" value="Genomic_DNA"/>
</dbReference>
<sequence>MDPTPTNSHQTEDNFDDNNSASEIFESRIDQIRAHVIKKVEEYAEKIFTMNRLKAEIRQAELNLRLNEDLLSKMSANSKKRSESGTGIPFLDRNEQEYHKLDQSIGIEGLQDLFPQIDLQEEMEIS</sequence>
<feature type="region of interest" description="Disordered" evidence="1">
    <location>
        <begin position="1"/>
        <end position="22"/>
    </location>
</feature>
<evidence type="ECO:0000313" key="2">
    <source>
        <dbReference type="EMBL" id="CAI2378831.1"/>
    </source>
</evidence>
<evidence type="ECO:0000313" key="3">
    <source>
        <dbReference type="Proteomes" id="UP001295684"/>
    </source>
</evidence>
<proteinExistence type="predicted"/>
<keyword evidence="3" id="KW-1185">Reference proteome</keyword>